<gene>
    <name evidence="1" type="ORF">A9Q68_00265</name>
</gene>
<dbReference type="AlphaFoldDB" id="A0A1L8MMP4"/>
<evidence type="ECO:0000313" key="2">
    <source>
        <dbReference type="Proteomes" id="UP000182015"/>
    </source>
</evidence>
<dbReference type="InterPro" id="IPR025534">
    <property type="entry name" value="DUF4420"/>
</dbReference>
<dbReference type="Pfam" id="PF14390">
    <property type="entry name" value="DUF4420"/>
    <property type="match status" value="1"/>
</dbReference>
<organism evidence="1 2">
    <name type="scientific">Streptococcus bovimastitidis</name>
    <dbReference type="NCBI Taxonomy" id="1856638"/>
    <lineage>
        <taxon>Bacteria</taxon>
        <taxon>Bacillati</taxon>
        <taxon>Bacillota</taxon>
        <taxon>Bacilli</taxon>
        <taxon>Lactobacillales</taxon>
        <taxon>Streptococcaceae</taxon>
        <taxon>Streptococcus</taxon>
    </lineage>
</organism>
<evidence type="ECO:0000313" key="1">
    <source>
        <dbReference type="EMBL" id="OJF72011.1"/>
    </source>
</evidence>
<comment type="caution">
    <text evidence="1">The sequence shown here is derived from an EMBL/GenBank/DDBJ whole genome shotgun (WGS) entry which is preliminary data.</text>
</comment>
<protein>
    <recommendedName>
        <fullName evidence="3">PD-(D/E)XK motif protein</fullName>
    </recommendedName>
</protein>
<keyword evidence="2" id="KW-1185">Reference proteome</keyword>
<sequence>MRKRTILNNIELNTFKFDTYKLIPSVTAIQVFKGSDILGNLSIAFIFQKEPKLEINTKKISSRIIKAENEFRFFISLNQSDSNSIEIFNLFTNDLTSSIKEADTEKEVQRLLSNRIRYWSDFFKREKNKLKETTILGLIGELWFLNTVLIEKIGVEDSVKSWIGPKGANQDFITKEKIFEIKTHNIQSQTIKISNENQLNENTNLTVIGVEKSSSINQHAYTLSKLVNTINFKISDPETLLIFQRKLLDMDLFPLENLGVYDDSAYSIKKIQYFRISENFPILHQSKIPKAIVKYNYDLLLSGISDFVISEEELWN</sequence>
<reference evidence="2" key="1">
    <citation type="submission" date="2016-06" db="EMBL/GenBank/DDBJ databases">
        <authorList>
            <person name="de Vries S.P.W."/>
            <person name="Hadjirin N.F."/>
            <person name="Lay E.M."/>
            <person name="Zadoks R.N."/>
            <person name="Peacock S.J."/>
            <person name="Parkhill J."/>
            <person name="Grant A.J."/>
            <person name="Mcdougall S."/>
            <person name="Holmes M.A."/>
        </authorList>
    </citation>
    <scope>NUCLEOTIDE SEQUENCE [LARGE SCALE GENOMIC DNA]</scope>
    <source>
        <strain evidence="2">NZ1587</strain>
    </source>
</reference>
<dbReference type="EMBL" id="LZDD01000001">
    <property type="protein sequence ID" value="OJF72011.1"/>
    <property type="molecule type" value="Genomic_DNA"/>
</dbReference>
<name>A0A1L8MMP4_9STRE</name>
<proteinExistence type="predicted"/>
<evidence type="ECO:0008006" key="3">
    <source>
        <dbReference type="Google" id="ProtNLM"/>
    </source>
</evidence>
<accession>A0A1L8MMP4</accession>
<dbReference type="Proteomes" id="UP000182015">
    <property type="component" value="Unassembled WGS sequence"/>
</dbReference>
<dbReference type="OrthoDB" id="1902020at2"/>
<dbReference type="STRING" id="1856638.A9Q68_00265"/>